<dbReference type="RefSeq" id="WP_399619885.1">
    <property type="nucleotide sequence ID" value="NZ_JBITYT010000014.1"/>
</dbReference>
<feature type="domain" description="PepSY" evidence="3">
    <location>
        <begin position="207"/>
        <end position="256"/>
    </location>
</feature>
<sequence length="266" mass="27388">MSTSLRHRLRGPAVACLAASCALLLAACGSEQKETTTTSARIAPAQTTATTGPTATGSASASPSGSASPRLTDDQAERQRLVPAAKITWDKAVQTAVAAVPQGKLVETELAWAPPNATASGSARPSGSATASASPSVSAGATASASPSESAGARTPAWHTSVATADGTLHDVWVDGVSGKVISDEPDADQDAGDKQELADRLKRTTVTPEQAVQTATQDNKGTVTAVELDDDSWSVDVVDTSSWDKTTYEVSTTERRILRQEVDRD</sequence>
<keyword evidence="2" id="KW-0732">Signal</keyword>
<dbReference type="PROSITE" id="PS51257">
    <property type="entry name" value="PROKAR_LIPOPROTEIN"/>
    <property type="match status" value="1"/>
</dbReference>
<comment type="caution">
    <text evidence="4">The sequence shown here is derived from an EMBL/GenBank/DDBJ whole genome shotgun (WGS) entry which is preliminary data.</text>
</comment>
<name>A0ABW8D2X3_STRBI</name>
<evidence type="ECO:0000256" key="2">
    <source>
        <dbReference type="SAM" id="SignalP"/>
    </source>
</evidence>
<feature type="compositionally biased region" description="Low complexity" evidence="1">
    <location>
        <begin position="117"/>
        <end position="153"/>
    </location>
</feature>
<evidence type="ECO:0000259" key="3">
    <source>
        <dbReference type="Pfam" id="PF03413"/>
    </source>
</evidence>
<keyword evidence="5" id="KW-1185">Reference proteome</keyword>
<evidence type="ECO:0000313" key="5">
    <source>
        <dbReference type="Proteomes" id="UP001614391"/>
    </source>
</evidence>
<feature type="compositionally biased region" description="Low complexity" evidence="1">
    <location>
        <begin position="43"/>
        <end position="69"/>
    </location>
</feature>
<feature type="region of interest" description="Disordered" evidence="1">
    <location>
        <begin position="116"/>
        <end position="157"/>
    </location>
</feature>
<dbReference type="Gene3D" id="3.10.450.40">
    <property type="match status" value="1"/>
</dbReference>
<evidence type="ECO:0000256" key="1">
    <source>
        <dbReference type="SAM" id="MobiDB-lite"/>
    </source>
</evidence>
<feature type="signal peptide" evidence="2">
    <location>
        <begin position="1"/>
        <end position="26"/>
    </location>
</feature>
<feature type="chain" id="PRO_5047424571" evidence="2">
    <location>
        <begin position="27"/>
        <end position="266"/>
    </location>
</feature>
<protein>
    <submittedName>
        <fullName evidence="4">PepSY domain-containing protein</fullName>
    </submittedName>
</protein>
<dbReference type="Proteomes" id="UP001614391">
    <property type="component" value="Unassembled WGS sequence"/>
</dbReference>
<dbReference type="Pfam" id="PF03413">
    <property type="entry name" value="PepSY"/>
    <property type="match status" value="1"/>
</dbReference>
<dbReference type="EMBL" id="JBITYT010000014">
    <property type="protein sequence ID" value="MFI9123079.1"/>
    <property type="molecule type" value="Genomic_DNA"/>
</dbReference>
<gene>
    <name evidence="4" type="ORF">ACIGW0_27410</name>
</gene>
<reference evidence="4 5" key="1">
    <citation type="submission" date="2024-10" db="EMBL/GenBank/DDBJ databases">
        <title>The Natural Products Discovery Center: Release of the First 8490 Sequenced Strains for Exploring Actinobacteria Biosynthetic Diversity.</title>
        <authorList>
            <person name="Kalkreuter E."/>
            <person name="Kautsar S.A."/>
            <person name="Yang D."/>
            <person name="Bader C.D."/>
            <person name="Teijaro C.N."/>
            <person name="Fluegel L."/>
            <person name="Davis C.M."/>
            <person name="Simpson J.R."/>
            <person name="Lauterbach L."/>
            <person name="Steele A.D."/>
            <person name="Gui C."/>
            <person name="Meng S."/>
            <person name="Li G."/>
            <person name="Viehrig K."/>
            <person name="Ye F."/>
            <person name="Su P."/>
            <person name="Kiefer A.F."/>
            <person name="Nichols A."/>
            <person name="Cepeda A.J."/>
            <person name="Yan W."/>
            <person name="Fan B."/>
            <person name="Jiang Y."/>
            <person name="Adhikari A."/>
            <person name="Zheng C.-J."/>
            <person name="Schuster L."/>
            <person name="Cowan T.M."/>
            <person name="Smanski M.J."/>
            <person name="Chevrette M.G."/>
            <person name="De Carvalho L.P.S."/>
            <person name="Shen B."/>
        </authorList>
    </citation>
    <scope>NUCLEOTIDE SEQUENCE [LARGE SCALE GENOMIC DNA]</scope>
    <source>
        <strain evidence="4 5">NPDC053346</strain>
    </source>
</reference>
<proteinExistence type="predicted"/>
<dbReference type="InterPro" id="IPR025711">
    <property type="entry name" value="PepSY"/>
</dbReference>
<accession>A0ABW8D2X3</accession>
<evidence type="ECO:0000313" key="4">
    <source>
        <dbReference type="EMBL" id="MFI9123079.1"/>
    </source>
</evidence>
<organism evidence="4 5">
    <name type="scientific">Streptomyces bikiniensis</name>
    <dbReference type="NCBI Taxonomy" id="1896"/>
    <lineage>
        <taxon>Bacteria</taxon>
        <taxon>Bacillati</taxon>
        <taxon>Actinomycetota</taxon>
        <taxon>Actinomycetes</taxon>
        <taxon>Kitasatosporales</taxon>
        <taxon>Streptomycetaceae</taxon>
        <taxon>Streptomyces</taxon>
    </lineage>
</organism>
<feature type="region of interest" description="Disordered" evidence="1">
    <location>
        <begin position="35"/>
        <end position="75"/>
    </location>
</feature>